<proteinExistence type="inferred from homology"/>
<dbReference type="VEuPathDB" id="FungiDB:CC77DRAFT_1016903"/>
<dbReference type="GO" id="GO:0016020">
    <property type="term" value="C:membrane"/>
    <property type="evidence" value="ECO:0007669"/>
    <property type="project" value="TreeGrafter"/>
</dbReference>
<dbReference type="InterPro" id="IPR015883">
    <property type="entry name" value="Glyco_hydro_20_cat"/>
</dbReference>
<feature type="domain" description="Beta-hexosaminidase eukaryotic type N-terminal" evidence="12">
    <location>
        <begin position="27"/>
        <end position="167"/>
    </location>
</feature>
<dbReference type="KEGG" id="aalt:CC77DRAFT_1016903"/>
<dbReference type="InterPro" id="IPR029018">
    <property type="entry name" value="Hex-like_dom2"/>
</dbReference>
<dbReference type="OMA" id="KMWPRAA"/>
<keyword evidence="14" id="KW-1185">Reference proteome</keyword>
<feature type="chain" id="PRO_5008059968" description="Beta-hexosaminidase" evidence="10">
    <location>
        <begin position="26"/>
        <end position="613"/>
    </location>
</feature>
<dbReference type="SUPFAM" id="SSF51445">
    <property type="entry name" value="(Trans)glycosidases"/>
    <property type="match status" value="1"/>
</dbReference>
<evidence type="ECO:0000256" key="9">
    <source>
        <dbReference type="SAM" id="MobiDB-lite"/>
    </source>
</evidence>
<dbReference type="Gene3D" id="3.30.379.10">
    <property type="entry name" value="Chitobiase/beta-hexosaminidase domain 2-like"/>
    <property type="match status" value="1"/>
</dbReference>
<sequence length="613" mass="67173">MRDFILASVVTASALFVGQADAVAANPLPKPTSITWGDSGCFSFGSVELDAPNHEVLSAAFDRVTKTIAELKWIPAATEAPVTSFQPFPTPTGASRKSRRQYSAPPGGNCTGTVTKVKVDVADAHAQLQHGVDESYTLDLAAGSDTIDITAGTVYGALHALTTLQQIVINDGSGNMVIEQPVAIKDAPLYPVRGIMIDTGRNFITKAKIFEQINGMSLSKLNVLHWHLIDSQSWPVEINAFPEMTEDAYSANEVFTQDMLKEVVAYAAARGVRIIPEIDMPGHASSGWAQIDESLLTCQHSWWSNDNWALHTGVEPNPGQLDILNNKTYEVTAKVYKEMTQVFPDSWFHIGGDELFANCNNFSSAALAFFNSGKSMGDLYQVWVDRALPNFRAQANKTFVMWEDVKLSADVAATGVVPKDVVLQAWNNGLDHISNLTAQGYRVIVSSSDFMYLDCGYGGWVGNDPRYNVMVNPNATDGSPNFNWGGGGGSWCAPYKTWQRIYDYDFTFNLTDSQKALVQGAIAPLWSEQVDSVVVSQKLWPRAAALAELVWSGNKDENGNKRTTELTQRILNFREYLVAVGVQASPLMPKYCLQHPHQCDLYLNQTALHAPVA</sequence>
<evidence type="ECO:0000259" key="12">
    <source>
        <dbReference type="Pfam" id="PF14845"/>
    </source>
</evidence>
<dbReference type="Gene3D" id="3.20.20.80">
    <property type="entry name" value="Glycosidases"/>
    <property type="match status" value="1"/>
</dbReference>
<dbReference type="EC" id="3.2.1.52" evidence="7"/>
<dbReference type="FunFam" id="3.20.20.80:FF:000063">
    <property type="entry name" value="Beta-hexosaminidase"/>
    <property type="match status" value="1"/>
</dbReference>
<feature type="active site" description="Proton donor" evidence="8">
    <location>
        <position position="354"/>
    </location>
</feature>
<dbReference type="RefSeq" id="XP_018389951.1">
    <property type="nucleotide sequence ID" value="XM_018524300.1"/>
</dbReference>
<dbReference type="Proteomes" id="UP000077248">
    <property type="component" value="Unassembled WGS sequence"/>
</dbReference>
<feature type="domain" description="Glycoside hydrolase family 20 catalytic" evidence="11">
    <location>
        <begin position="190"/>
        <end position="553"/>
    </location>
</feature>
<feature type="compositionally biased region" description="Polar residues" evidence="9">
    <location>
        <begin position="84"/>
        <end position="95"/>
    </location>
</feature>
<dbReference type="STRING" id="5599.A0A177DZD7"/>
<evidence type="ECO:0000256" key="6">
    <source>
        <dbReference type="ARBA" id="ARBA00023295"/>
    </source>
</evidence>
<evidence type="ECO:0000256" key="5">
    <source>
        <dbReference type="ARBA" id="ARBA00023180"/>
    </source>
</evidence>
<comment type="similarity">
    <text evidence="2 7">Belongs to the glycosyl hydrolase 20 family.</text>
</comment>
<evidence type="ECO:0000256" key="7">
    <source>
        <dbReference type="PIRNR" id="PIRNR001093"/>
    </source>
</evidence>
<keyword evidence="4 7" id="KW-0378">Hydrolase</keyword>
<dbReference type="PANTHER" id="PTHR22600">
    <property type="entry name" value="BETA-HEXOSAMINIDASE"/>
    <property type="match status" value="1"/>
</dbReference>
<evidence type="ECO:0000256" key="10">
    <source>
        <dbReference type="SAM" id="SignalP"/>
    </source>
</evidence>
<name>A0A177DZD7_ALTAL</name>
<dbReference type="InterPro" id="IPR029019">
    <property type="entry name" value="HEX_eukaryotic_N"/>
</dbReference>
<comment type="catalytic activity">
    <reaction evidence="1 7">
        <text>Hydrolysis of terminal non-reducing N-acetyl-D-hexosamine residues in N-acetyl-beta-D-hexosaminides.</text>
        <dbReference type="EC" id="3.2.1.52"/>
    </reaction>
</comment>
<evidence type="ECO:0000256" key="8">
    <source>
        <dbReference type="PIRSR" id="PIRSR001093-1"/>
    </source>
</evidence>
<dbReference type="PRINTS" id="PR00738">
    <property type="entry name" value="GLHYDRLASE20"/>
</dbReference>
<dbReference type="AlphaFoldDB" id="A0A177DZD7"/>
<dbReference type="Pfam" id="PF14845">
    <property type="entry name" value="Glycohydro_20b2"/>
    <property type="match status" value="1"/>
</dbReference>
<feature type="signal peptide" evidence="10">
    <location>
        <begin position="1"/>
        <end position="25"/>
    </location>
</feature>
<evidence type="ECO:0000259" key="11">
    <source>
        <dbReference type="Pfam" id="PF00728"/>
    </source>
</evidence>
<evidence type="ECO:0000256" key="1">
    <source>
        <dbReference type="ARBA" id="ARBA00001231"/>
    </source>
</evidence>
<accession>A0A177DZD7</accession>
<dbReference type="EMBL" id="KV441471">
    <property type="protein sequence ID" value="OAG24530.1"/>
    <property type="molecule type" value="Genomic_DNA"/>
</dbReference>
<organism evidence="13 14">
    <name type="scientific">Alternaria alternata</name>
    <name type="common">Alternaria rot fungus</name>
    <name type="synonym">Torula alternata</name>
    <dbReference type="NCBI Taxonomy" id="5599"/>
    <lineage>
        <taxon>Eukaryota</taxon>
        <taxon>Fungi</taxon>
        <taxon>Dikarya</taxon>
        <taxon>Ascomycota</taxon>
        <taxon>Pezizomycotina</taxon>
        <taxon>Dothideomycetes</taxon>
        <taxon>Pleosporomycetidae</taxon>
        <taxon>Pleosporales</taxon>
        <taxon>Pleosporineae</taxon>
        <taxon>Pleosporaceae</taxon>
        <taxon>Alternaria</taxon>
        <taxon>Alternaria sect. Alternaria</taxon>
        <taxon>Alternaria alternata complex</taxon>
    </lineage>
</organism>
<dbReference type="GO" id="GO:0005975">
    <property type="term" value="P:carbohydrate metabolic process"/>
    <property type="evidence" value="ECO:0007669"/>
    <property type="project" value="InterPro"/>
</dbReference>
<dbReference type="GO" id="GO:0030203">
    <property type="term" value="P:glycosaminoglycan metabolic process"/>
    <property type="evidence" value="ECO:0007669"/>
    <property type="project" value="TreeGrafter"/>
</dbReference>
<gene>
    <name evidence="13" type="ORF">CC77DRAFT_1016903</name>
</gene>
<dbReference type="GeneID" id="29109894"/>
<dbReference type="InterPro" id="IPR017853">
    <property type="entry name" value="GH"/>
</dbReference>
<dbReference type="GO" id="GO:0016231">
    <property type="term" value="F:beta-N-acetylglucosaminidase activity"/>
    <property type="evidence" value="ECO:0007669"/>
    <property type="project" value="TreeGrafter"/>
</dbReference>
<keyword evidence="5" id="KW-0325">Glycoprotein</keyword>
<dbReference type="PANTHER" id="PTHR22600:SF26">
    <property type="entry name" value="BETA-N-ACETYLHEXOSAMINIDASE"/>
    <property type="match status" value="1"/>
</dbReference>
<dbReference type="PIRSF" id="PIRSF001093">
    <property type="entry name" value="B-hxosamndse_ab_euk"/>
    <property type="match status" value="1"/>
</dbReference>
<reference evidence="13 14" key="1">
    <citation type="submission" date="2016-05" db="EMBL/GenBank/DDBJ databases">
        <title>Comparative analysis of secretome profiles of manganese(II)-oxidizing ascomycete fungi.</title>
        <authorList>
            <consortium name="DOE Joint Genome Institute"/>
            <person name="Zeiner C.A."/>
            <person name="Purvine S.O."/>
            <person name="Zink E.M."/>
            <person name="Wu S."/>
            <person name="Pasa-Tolic L."/>
            <person name="Chaput D.L."/>
            <person name="Haridas S."/>
            <person name="Grigoriev I.V."/>
            <person name="Santelli C.M."/>
            <person name="Hansel C.M."/>
        </authorList>
    </citation>
    <scope>NUCLEOTIDE SEQUENCE [LARGE SCALE GENOMIC DNA]</scope>
    <source>
        <strain evidence="13 14">SRC1lrK2f</strain>
    </source>
</reference>
<dbReference type="InterPro" id="IPR025705">
    <property type="entry name" value="Beta_hexosaminidase_sua/sub"/>
</dbReference>
<evidence type="ECO:0000313" key="13">
    <source>
        <dbReference type="EMBL" id="OAG24530.1"/>
    </source>
</evidence>
<keyword evidence="3 10" id="KW-0732">Signal</keyword>
<evidence type="ECO:0000256" key="2">
    <source>
        <dbReference type="ARBA" id="ARBA00006285"/>
    </source>
</evidence>
<feature type="region of interest" description="Disordered" evidence="9">
    <location>
        <begin position="84"/>
        <end position="109"/>
    </location>
</feature>
<evidence type="ECO:0000313" key="14">
    <source>
        <dbReference type="Proteomes" id="UP000077248"/>
    </source>
</evidence>
<protein>
    <recommendedName>
        <fullName evidence="7">Beta-hexosaminidase</fullName>
        <ecNumber evidence="7">3.2.1.52</ecNumber>
    </recommendedName>
</protein>
<dbReference type="SUPFAM" id="SSF55545">
    <property type="entry name" value="beta-N-acetylhexosaminidase-like domain"/>
    <property type="match status" value="1"/>
</dbReference>
<evidence type="ECO:0000256" key="4">
    <source>
        <dbReference type="ARBA" id="ARBA00022801"/>
    </source>
</evidence>
<evidence type="ECO:0000256" key="3">
    <source>
        <dbReference type="ARBA" id="ARBA00022729"/>
    </source>
</evidence>
<keyword evidence="6 7" id="KW-0326">Glycosidase</keyword>
<dbReference type="Pfam" id="PF00728">
    <property type="entry name" value="Glyco_hydro_20"/>
    <property type="match status" value="1"/>
</dbReference>